<dbReference type="AlphaFoldDB" id="A0A917Q7E4"/>
<accession>A0A917Q7E4</accession>
<dbReference type="EMBL" id="BMMF01000005">
    <property type="protein sequence ID" value="GGK34121.1"/>
    <property type="molecule type" value="Genomic_DNA"/>
</dbReference>
<evidence type="ECO:0000313" key="2">
    <source>
        <dbReference type="Proteomes" id="UP000600449"/>
    </source>
</evidence>
<dbReference type="Proteomes" id="UP000600449">
    <property type="component" value="Unassembled WGS sequence"/>
</dbReference>
<dbReference type="InterPro" id="IPR010982">
    <property type="entry name" value="Lambda_DNA-bd_dom_sf"/>
</dbReference>
<gene>
    <name evidence="1" type="ORF">GCM10011322_21040</name>
</gene>
<comment type="caution">
    <text evidence="1">The sequence shown here is derived from an EMBL/GenBank/DDBJ whole genome shotgun (WGS) entry which is preliminary data.</text>
</comment>
<proteinExistence type="predicted"/>
<sequence length="122" mass="13114">MAIVRKTLDEIRAQAARDDPAVRAGLEAIGEEAIAAGAAYDPDNPLLSDAMLDRLEALSLLRRAQERTGANVRELAQRYGIDPDRLEVVAAGRGDPDPTLTAYLRVIASDPQTVARLLHEGA</sequence>
<protein>
    <submittedName>
        <fullName evidence="1">Uncharacterized protein</fullName>
    </submittedName>
</protein>
<evidence type="ECO:0000313" key="1">
    <source>
        <dbReference type="EMBL" id="GGK34121.1"/>
    </source>
</evidence>
<dbReference type="Gene3D" id="1.10.260.40">
    <property type="entry name" value="lambda repressor-like DNA-binding domains"/>
    <property type="match status" value="1"/>
</dbReference>
<dbReference type="GO" id="GO:0003677">
    <property type="term" value="F:DNA binding"/>
    <property type="evidence" value="ECO:0007669"/>
    <property type="project" value="InterPro"/>
</dbReference>
<dbReference type="RefSeq" id="WP_188912505.1">
    <property type="nucleotide sequence ID" value="NZ_BMMF01000005.1"/>
</dbReference>
<name>A0A917Q7E4_9HYPH</name>
<organism evidence="1 2">
    <name type="scientific">Salinarimonas ramus</name>
    <dbReference type="NCBI Taxonomy" id="690164"/>
    <lineage>
        <taxon>Bacteria</taxon>
        <taxon>Pseudomonadati</taxon>
        <taxon>Pseudomonadota</taxon>
        <taxon>Alphaproteobacteria</taxon>
        <taxon>Hyphomicrobiales</taxon>
        <taxon>Salinarimonadaceae</taxon>
        <taxon>Salinarimonas</taxon>
    </lineage>
</organism>
<keyword evidence="2" id="KW-1185">Reference proteome</keyword>
<reference evidence="1 2" key="1">
    <citation type="journal article" date="2014" name="Int. J. Syst. Evol. Microbiol.">
        <title>Complete genome sequence of Corynebacterium casei LMG S-19264T (=DSM 44701T), isolated from a smear-ripened cheese.</title>
        <authorList>
            <consortium name="US DOE Joint Genome Institute (JGI-PGF)"/>
            <person name="Walter F."/>
            <person name="Albersmeier A."/>
            <person name="Kalinowski J."/>
            <person name="Ruckert C."/>
        </authorList>
    </citation>
    <scope>NUCLEOTIDE SEQUENCE [LARGE SCALE GENOMIC DNA]</scope>
    <source>
        <strain evidence="1 2">CGMCC 1.9161</strain>
    </source>
</reference>